<dbReference type="AlphaFoldDB" id="A0A061STV0"/>
<sequence>MGKYDQQIANIVALRGTVSVTDLARMLDVTDQTVRRIIKPLVDQGHIEKLHGAIRAVGNPLTAPFAARMEQNRTAKAKIADHIANMIPDGASVAIDTGSTAAFVAQALQKRQDLTVVTNSAYIASTLALIHGNRVFMAGTQLRDYDGASFDRTAFEVIERMQVDFAILTAAQVDPMQGIRVAEQCEYDISVAMSGIARQTIYAIDSSKFLAATALVGLVLPPAGGTPLIVTEAAPQETGAAAKQGFTLQLAQ</sequence>
<dbReference type="eggNOG" id="COG1349">
    <property type="taxonomic scope" value="Bacteria"/>
</dbReference>
<organism evidence="5 6">
    <name type="scientific">Sulfitobacter mediterraneus</name>
    <dbReference type="NCBI Taxonomy" id="83219"/>
    <lineage>
        <taxon>Bacteria</taxon>
        <taxon>Pseudomonadati</taxon>
        <taxon>Pseudomonadota</taxon>
        <taxon>Alphaproteobacteria</taxon>
        <taxon>Rhodobacterales</taxon>
        <taxon>Roseobacteraceae</taxon>
        <taxon>Sulfitobacter</taxon>
    </lineage>
</organism>
<dbReference type="RefSeq" id="WP_051584145.1">
    <property type="nucleotide sequence ID" value="NZ_JEMU01000009.1"/>
</dbReference>
<dbReference type="Gene3D" id="1.10.10.10">
    <property type="entry name" value="Winged helix-like DNA-binding domain superfamily/Winged helix DNA-binding domain"/>
    <property type="match status" value="1"/>
</dbReference>
<dbReference type="SUPFAM" id="SSF100950">
    <property type="entry name" value="NagB/RpiA/CoA transferase-like"/>
    <property type="match status" value="1"/>
</dbReference>
<comment type="caution">
    <text evidence="5">The sequence shown here is derived from an EMBL/GenBank/DDBJ whole genome shotgun (WGS) entry which is preliminary data.</text>
</comment>
<dbReference type="SUPFAM" id="SSF46785">
    <property type="entry name" value="Winged helix' DNA-binding domain"/>
    <property type="match status" value="1"/>
</dbReference>
<dbReference type="InterPro" id="IPR036388">
    <property type="entry name" value="WH-like_DNA-bd_sf"/>
</dbReference>
<evidence type="ECO:0000256" key="3">
    <source>
        <dbReference type="ARBA" id="ARBA00023163"/>
    </source>
</evidence>
<dbReference type="Pfam" id="PF00455">
    <property type="entry name" value="DeoRC"/>
    <property type="match status" value="1"/>
</dbReference>
<evidence type="ECO:0000313" key="6">
    <source>
        <dbReference type="Proteomes" id="UP000027337"/>
    </source>
</evidence>
<dbReference type="Proteomes" id="UP000027337">
    <property type="component" value="Unassembled WGS sequence"/>
</dbReference>
<dbReference type="PANTHER" id="PTHR30363:SF4">
    <property type="entry name" value="GLYCEROL-3-PHOSPHATE REGULON REPRESSOR"/>
    <property type="match status" value="1"/>
</dbReference>
<dbReference type="Pfam" id="PF08220">
    <property type="entry name" value="HTH_DeoR"/>
    <property type="match status" value="1"/>
</dbReference>
<keyword evidence="1" id="KW-0678">Repressor</keyword>
<protein>
    <submittedName>
        <fullName evidence="5">DeoR faimly transcriptional regulator</fullName>
    </submittedName>
</protein>
<gene>
    <name evidence="5" type="ORF">PM02_12330</name>
</gene>
<name>A0A061STV0_9RHOB</name>
<dbReference type="InterPro" id="IPR050313">
    <property type="entry name" value="Carb_Metab_HTH_regulators"/>
</dbReference>
<feature type="domain" description="HTH deoR-type" evidence="4">
    <location>
        <begin position="1"/>
        <end position="56"/>
    </location>
</feature>
<dbReference type="PANTHER" id="PTHR30363">
    <property type="entry name" value="HTH-TYPE TRANSCRIPTIONAL REGULATOR SRLR-RELATED"/>
    <property type="match status" value="1"/>
</dbReference>
<dbReference type="InterPro" id="IPR037171">
    <property type="entry name" value="NagB/RpiA_transferase-like"/>
</dbReference>
<dbReference type="InterPro" id="IPR001034">
    <property type="entry name" value="DeoR_HTH"/>
</dbReference>
<keyword evidence="2" id="KW-0805">Transcription regulation</keyword>
<dbReference type="SMART" id="SM01134">
    <property type="entry name" value="DeoRC"/>
    <property type="match status" value="1"/>
</dbReference>
<proteinExistence type="predicted"/>
<accession>A0A061STV0</accession>
<keyword evidence="6" id="KW-1185">Reference proteome</keyword>
<dbReference type="PROSITE" id="PS51000">
    <property type="entry name" value="HTH_DEOR_2"/>
    <property type="match status" value="1"/>
</dbReference>
<keyword evidence="3" id="KW-0804">Transcription</keyword>
<dbReference type="InterPro" id="IPR014036">
    <property type="entry name" value="DeoR-like_C"/>
</dbReference>
<dbReference type="STRING" id="83219.PM02_12330"/>
<dbReference type="InterPro" id="IPR036390">
    <property type="entry name" value="WH_DNA-bd_sf"/>
</dbReference>
<evidence type="ECO:0000256" key="2">
    <source>
        <dbReference type="ARBA" id="ARBA00023015"/>
    </source>
</evidence>
<dbReference type="GO" id="GO:0003700">
    <property type="term" value="F:DNA-binding transcription factor activity"/>
    <property type="evidence" value="ECO:0007669"/>
    <property type="project" value="InterPro"/>
</dbReference>
<reference evidence="5 6" key="1">
    <citation type="journal article" date="2014" name="Genome Announc.">
        <title>Draft Genome Sequences of Two Isolates of the Roseobacter Group, Sulfitobacter sp. Strains 3SOLIMAR09 and 1FIGIMAR09, from Harbors of Mallorca Island (Mediterranean Sea).</title>
        <authorList>
            <person name="Mas-Llado M."/>
            <person name="Pina-Villalonga J.M."/>
            <person name="Brunet-Galmes I."/>
            <person name="Nogales B."/>
            <person name="Bosch R."/>
        </authorList>
    </citation>
    <scope>NUCLEOTIDE SEQUENCE [LARGE SCALE GENOMIC DNA]</scope>
    <source>
        <strain evidence="5 6">1FIGIMAR09</strain>
    </source>
</reference>
<dbReference type="EMBL" id="JEMU01000009">
    <property type="protein sequence ID" value="KAJ02869.1"/>
    <property type="molecule type" value="Genomic_DNA"/>
</dbReference>
<dbReference type="SMART" id="SM00420">
    <property type="entry name" value="HTH_DEOR"/>
    <property type="match status" value="1"/>
</dbReference>
<evidence type="ECO:0000256" key="1">
    <source>
        <dbReference type="ARBA" id="ARBA00022491"/>
    </source>
</evidence>
<dbReference type="Gene3D" id="3.40.50.1360">
    <property type="match status" value="1"/>
</dbReference>
<evidence type="ECO:0000313" key="5">
    <source>
        <dbReference type="EMBL" id="KAJ02869.1"/>
    </source>
</evidence>
<evidence type="ECO:0000259" key="4">
    <source>
        <dbReference type="PROSITE" id="PS51000"/>
    </source>
</evidence>